<keyword evidence="3" id="KW-1185">Reference proteome</keyword>
<evidence type="ECO:0000313" key="3">
    <source>
        <dbReference type="Proteomes" id="UP001519460"/>
    </source>
</evidence>
<name>A0ABD0K2X0_9CAEN</name>
<feature type="region of interest" description="Disordered" evidence="1">
    <location>
        <begin position="50"/>
        <end position="98"/>
    </location>
</feature>
<sequence length="98" mass="11132">MVYSDKKTPIEQNQLRHAYFSKVLTLHLQLVLQKIWSHVILHVPFGQPSVSSLRSKDTRQSFRGDYQRADHAHATSQLAPASAIIPKPTKEINEQSAN</sequence>
<dbReference type="AlphaFoldDB" id="A0ABD0K2X0"/>
<feature type="compositionally biased region" description="Basic and acidic residues" evidence="1">
    <location>
        <begin position="54"/>
        <end position="73"/>
    </location>
</feature>
<feature type="compositionally biased region" description="Basic and acidic residues" evidence="1">
    <location>
        <begin position="88"/>
        <end position="98"/>
    </location>
</feature>
<reference evidence="2 3" key="1">
    <citation type="journal article" date="2023" name="Sci. Data">
        <title>Genome assembly of the Korean intertidal mud-creeper Batillaria attramentaria.</title>
        <authorList>
            <person name="Patra A.K."/>
            <person name="Ho P.T."/>
            <person name="Jun S."/>
            <person name="Lee S.J."/>
            <person name="Kim Y."/>
            <person name="Won Y.J."/>
        </authorList>
    </citation>
    <scope>NUCLEOTIDE SEQUENCE [LARGE SCALE GENOMIC DNA]</scope>
    <source>
        <strain evidence="2">Wonlab-2016</strain>
    </source>
</reference>
<proteinExistence type="predicted"/>
<dbReference type="Proteomes" id="UP001519460">
    <property type="component" value="Unassembled WGS sequence"/>
</dbReference>
<gene>
    <name evidence="2" type="ORF">BaRGS_00027110</name>
</gene>
<protein>
    <submittedName>
        <fullName evidence="2">Uncharacterized protein</fullName>
    </submittedName>
</protein>
<evidence type="ECO:0000256" key="1">
    <source>
        <dbReference type="SAM" id="MobiDB-lite"/>
    </source>
</evidence>
<accession>A0ABD0K2X0</accession>
<evidence type="ECO:0000313" key="2">
    <source>
        <dbReference type="EMBL" id="KAK7481594.1"/>
    </source>
</evidence>
<comment type="caution">
    <text evidence="2">The sequence shown here is derived from an EMBL/GenBank/DDBJ whole genome shotgun (WGS) entry which is preliminary data.</text>
</comment>
<dbReference type="EMBL" id="JACVVK020000259">
    <property type="protein sequence ID" value="KAK7481594.1"/>
    <property type="molecule type" value="Genomic_DNA"/>
</dbReference>
<organism evidence="2 3">
    <name type="scientific">Batillaria attramentaria</name>
    <dbReference type="NCBI Taxonomy" id="370345"/>
    <lineage>
        <taxon>Eukaryota</taxon>
        <taxon>Metazoa</taxon>
        <taxon>Spiralia</taxon>
        <taxon>Lophotrochozoa</taxon>
        <taxon>Mollusca</taxon>
        <taxon>Gastropoda</taxon>
        <taxon>Caenogastropoda</taxon>
        <taxon>Sorbeoconcha</taxon>
        <taxon>Cerithioidea</taxon>
        <taxon>Batillariidae</taxon>
        <taxon>Batillaria</taxon>
    </lineage>
</organism>